<evidence type="ECO:0000313" key="2">
    <source>
        <dbReference type="Proteomes" id="UP000011885"/>
    </source>
</evidence>
<comment type="caution">
    <text evidence="1">The sequence shown here is derived from an EMBL/GenBank/DDBJ whole genome shotgun (WGS) entry which is preliminary data.</text>
</comment>
<dbReference type="EMBL" id="ANOH01000389">
    <property type="protein sequence ID" value="EMI53024.1"/>
    <property type="molecule type" value="Genomic_DNA"/>
</dbReference>
<evidence type="ECO:0008006" key="3">
    <source>
        <dbReference type="Google" id="ProtNLM"/>
    </source>
</evidence>
<dbReference type="RefSeq" id="WP_008686532.1">
    <property type="nucleotide sequence ID" value="NZ_ANOH01000389.1"/>
</dbReference>
<reference evidence="1 2" key="1">
    <citation type="journal article" date="2013" name="Mar. Genomics">
        <title>Expression of sulfatases in Rhodopirellula baltica and the diversity of sulfatases in the genus Rhodopirellula.</title>
        <authorList>
            <person name="Wegner C.E."/>
            <person name="Richter-Heitmann T."/>
            <person name="Klindworth A."/>
            <person name="Klockow C."/>
            <person name="Richter M."/>
            <person name="Achstetter T."/>
            <person name="Glockner F.O."/>
            <person name="Harder J."/>
        </authorList>
    </citation>
    <scope>NUCLEOTIDE SEQUENCE [LARGE SCALE GENOMIC DNA]</scope>
    <source>
        <strain evidence="1 2">SM41</strain>
    </source>
</reference>
<evidence type="ECO:0000313" key="1">
    <source>
        <dbReference type="EMBL" id="EMI53024.1"/>
    </source>
</evidence>
<gene>
    <name evidence="1" type="ORF">RSSM_05538</name>
</gene>
<dbReference type="Gene3D" id="2.30.30.30">
    <property type="match status" value="1"/>
</dbReference>
<dbReference type="Proteomes" id="UP000011885">
    <property type="component" value="Unassembled WGS sequence"/>
</dbReference>
<organism evidence="1 2">
    <name type="scientific">Rhodopirellula sallentina SM41</name>
    <dbReference type="NCBI Taxonomy" id="1263870"/>
    <lineage>
        <taxon>Bacteria</taxon>
        <taxon>Pseudomonadati</taxon>
        <taxon>Planctomycetota</taxon>
        <taxon>Planctomycetia</taxon>
        <taxon>Pirellulales</taxon>
        <taxon>Pirellulaceae</taxon>
        <taxon>Rhodopirellula</taxon>
    </lineage>
</organism>
<dbReference type="OrthoDB" id="9809075at2"/>
<name>M5TVE5_9BACT</name>
<keyword evidence="2" id="KW-1185">Reference proteome</keyword>
<dbReference type="InterPro" id="IPR008991">
    <property type="entry name" value="Translation_prot_SH3-like_sf"/>
</dbReference>
<dbReference type="InterPro" id="IPR014722">
    <property type="entry name" value="Rib_uL2_dom2"/>
</dbReference>
<dbReference type="AlphaFoldDB" id="M5TVE5"/>
<protein>
    <recommendedName>
        <fullName evidence="3">KOW domain-containing protein</fullName>
    </recommendedName>
</protein>
<sequence>MNSSRESFGLDPDKIVIDRVRRGSGLPATVTLRYTPTDTVVQDDRPPDVSVHGFQRTLLRKLAFKVFGDPPLLAGDAVSINDGQFAGYTGSITRVDAIAKVIFIEVDVFDRPVELQLDYATAKTLLDTSP</sequence>
<accession>M5TVE5</accession>
<dbReference type="PATRIC" id="fig|1263870.3.peg.5863"/>
<dbReference type="SUPFAM" id="SSF50104">
    <property type="entry name" value="Translation proteins SH3-like domain"/>
    <property type="match status" value="1"/>
</dbReference>
<proteinExistence type="predicted"/>